<dbReference type="PANTHER" id="PTHR30269:SF0">
    <property type="entry name" value="MEMBRANE TRANSPORTER PROTEIN YFCA-RELATED"/>
    <property type="match status" value="1"/>
</dbReference>
<feature type="transmembrane region" description="Helical" evidence="8">
    <location>
        <begin position="135"/>
        <end position="164"/>
    </location>
</feature>
<dbReference type="RefSeq" id="WP_189530647.1">
    <property type="nucleotide sequence ID" value="NZ_BMYX01000001.1"/>
</dbReference>
<evidence type="ECO:0000313" key="9">
    <source>
        <dbReference type="EMBL" id="GGY04952.1"/>
    </source>
</evidence>
<dbReference type="InterPro" id="IPR052017">
    <property type="entry name" value="TSUP"/>
</dbReference>
<comment type="similarity">
    <text evidence="2 8">Belongs to the 4-toluene sulfonate uptake permease (TSUP) (TC 2.A.102) family.</text>
</comment>
<feature type="transmembrane region" description="Helical" evidence="8">
    <location>
        <begin position="102"/>
        <end position="123"/>
    </location>
</feature>
<dbReference type="InterPro" id="IPR002781">
    <property type="entry name" value="TM_pro_TauE-like"/>
</dbReference>
<dbReference type="Proteomes" id="UP000645257">
    <property type="component" value="Unassembled WGS sequence"/>
</dbReference>
<evidence type="ECO:0000313" key="10">
    <source>
        <dbReference type="Proteomes" id="UP000645257"/>
    </source>
</evidence>
<keyword evidence="5 8" id="KW-0812">Transmembrane</keyword>
<dbReference type="Pfam" id="PF01925">
    <property type="entry name" value="TauE"/>
    <property type="match status" value="1"/>
</dbReference>
<keyword evidence="4 8" id="KW-1003">Cell membrane</keyword>
<proteinExistence type="inferred from homology"/>
<evidence type="ECO:0000256" key="2">
    <source>
        <dbReference type="ARBA" id="ARBA00009142"/>
    </source>
</evidence>
<comment type="caution">
    <text evidence="9">The sequence shown here is derived from an EMBL/GenBank/DDBJ whole genome shotgun (WGS) entry which is preliminary data.</text>
</comment>
<evidence type="ECO:0000256" key="1">
    <source>
        <dbReference type="ARBA" id="ARBA00004651"/>
    </source>
</evidence>
<dbReference type="GO" id="GO:0005886">
    <property type="term" value="C:plasma membrane"/>
    <property type="evidence" value="ECO:0007669"/>
    <property type="project" value="UniProtKB-SubCell"/>
</dbReference>
<protein>
    <recommendedName>
        <fullName evidence="8">Probable membrane transporter protein</fullName>
    </recommendedName>
</protein>
<dbReference type="EMBL" id="BMYX01000001">
    <property type="protein sequence ID" value="GGY04952.1"/>
    <property type="molecule type" value="Genomic_DNA"/>
</dbReference>
<feature type="transmembrane region" description="Helical" evidence="8">
    <location>
        <begin position="203"/>
        <end position="222"/>
    </location>
</feature>
<organism evidence="9 10">
    <name type="scientific">Paludibacterium paludis</name>
    <dbReference type="NCBI Taxonomy" id="1225769"/>
    <lineage>
        <taxon>Bacteria</taxon>
        <taxon>Pseudomonadati</taxon>
        <taxon>Pseudomonadota</taxon>
        <taxon>Betaproteobacteria</taxon>
        <taxon>Neisseriales</taxon>
        <taxon>Chromobacteriaceae</taxon>
        <taxon>Paludibacterium</taxon>
    </lineage>
</organism>
<evidence type="ECO:0000256" key="7">
    <source>
        <dbReference type="ARBA" id="ARBA00023136"/>
    </source>
</evidence>
<evidence type="ECO:0000256" key="6">
    <source>
        <dbReference type="ARBA" id="ARBA00022989"/>
    </source>
</evidence>
<keyword evidence="10" id="KW-1185">Reference proteome</keyword>
<evidence type="ECO:0000256" key="3">
    <source>
        <dbReference type="ARBA" id="ARBA00022448"/>
    </source>
</evidence>
<reference evidence="9" key="2">
    <citation type="submission" date="2020-09" db="EMBL/GenBank/DDBJ databases">
        <authorList>
            <person name="Sun Q."/>
            <person name="Kim S."/>
        </authorList>
    </citation>
    <scope>NUCLEOTIDE SEQUENCE</scope>
    <source>
        <strain evidence="9">KCTC 32182</strain>
    </source>
</reference>
<evidence type="ECO:0000256" key="8">
    <source>
        <dbReference type="RuleBase" id="RU363041"/>
    </source>
</evidence>
<feature type="transmembrane region" description="Helical" evidence="8">
    <location>
        <begin position="34"/>
        <end position="55"/>
    </location>
</feature>
<sequence>MTDPLALAWVALAGLYAGAQNALAGGGSFITFPALLLAGLDPLSANITSTVALFPSQVTSALAGRRLVSGVGRLRFWQLFLISVAGGAVGAGLLLHTPVATFSFLVPWFVLFATLVFAWGSFLRKGGQAAKPLPLPLLVAAQSGIAVYGGYFGGGIGILMLAALTLAGQPVRQANAGKNVLAMAMNASAVAVFVASSRVVWPAALALGAGGIAGGLLGAWLMHRLPESLMRGFVVCVGLVLTLWLFIR</sequence>
<evidence type="ECO:0000256" key="4">
    <source>
        <dbReference type="ARBA" id="ARBA00022475"/>
    </source>
</evidence>
<dbReference type="AlphaFoldDB" id="A0A918NYS6"/>
<gene>
    <name evidence="9" type="ORF">GCM10011289_04380</name>
</gene>
<dbReference type="PANTHER" id="PTHR30269">
    <property type="entry name" value="TRANSMEMBRANE PROTEIN YFCA"/>
    <property type="match status" value="1"/>
</dbReference>
<accession>A0A918NYS6</accession>
<feature type="transmembrane region" description="Helical" evidence="8">
    <location>
        <begin position="228"/>
        <end position="247"/>
    </location>
</feature>
<feature type="transmembrane region" description="Helical" evidence="8">
    <location>
        <begin position="76"/>
        <end position="96"/>
    </location>
</feature>
<comment type="subcellular location">
    <subcellularLocation>
        <location evidence="1 8">Cell membrane</location>
        <topology evidence="1 8">Multi-pass membrane protein</topology>
    </subcellularLocation>
</comment>
<keyword evidence="6 8" id="KW-1133">Transmembrane helix</keyword>
<evidence type="ECO:0000256" key="5">
    <source>
        <dbReference type="ARBA" id="ARBA00022692"/>
    </source>
</evidence>
<reference evidence="9" key="1">
    <citation type="journal article" date="2014" name="Int. J. Syst. Evol. Microbiol.">
        <title>Complete genome sequence of Corynebacterium casei LMG S-19264T (=DSM 44701T), isolated from a smear-ripened cheese.</title>
        <authorList>
            <consortium name="US DOE Joint Genome Institute (JGI-PGF)"/>
            <person name="Walter F."/>
            <person name="Albersmeier A."/>
            <person name="Kalinowski J."/>
            <person name="Ruckert C."/>
        </authorList>
    </citation>
    <scope>NUCLEOTIDE SEQUENCE</scope>
    <source>
        <strain evidence="9">KCTC 32182</strain>
    </source>
</reference>
<keyword evidence="7 8" id="KW-0472">Membrane</keyword>
<name>A0A918NYS6_9NEIS</name>
<keyword evidence="3" id="KW-0813">Transport</keyword>